<accession>A0A286DRB9</accession>
<dbReference type="Proteomes" id="UP000219072">
    <property type="component" value="Unassembled WGS sequence"/>
</dbReference>
<name>A0A286DRB9_9ACTN</name>
<feature type="non-terminal residue" evidence="1">
    <location>
        <position position="1"/>
    </location>
</feature>
<gene>
    <name evidence="1" type="ORF">SAMN06297387_1031</name>
</gene>
<proteinExistence type="predicted"/>
<dbReference type="EMBL" id="OCNE01000003">
    <property type="protein sequence ID" value="SOD61153.1"/>
    <property type="molecule type" value="Genomic_DNA"/>
</dbReference>
<reference evidence="1 2" key="1">
    <citation type="submission" date="2017-09" db="EMBL/GenBank/DDBJ databases">
        <authorList>
            <person name="Ehlers B."/>
            <person name="Leendertz F.H."/>
        </authorList>
    </citation>
    <scope>NUCLEOTIDE SEQUENCE [LARGE SCALE GENOMIC DNA]</scope>
    <source>
        <strain evidence="1 2">CGMCC 4.7095</strain>
    </source>
</reference>
<protein>
    <submittedName>
        <fullName evidence="1">Uncharacterized protein</fullName>
    </submittedName>
</protein>
<evidence type="ECO:0000313" key="1">
    <source>
        <dbReference type="EMBL" id="SOD61153.1"/>
    </source>
</evidence>
<evidence type="ECO:0000313" key="2">
    <source>
        <dbReference type="Proteomes" id="UP000219072"/>
    </source>
</evidence>
<dbReference type="AlphaFoldDB" id="A0A286DRB9"/>
<keyword evidence="2" id="KW-1185">Reference proteome</keyword>
<sequence length="45" mass="5093">TEMLPTPEHTWLTDDQHHHYTAELRFVTVDQSRARHGTPDGGGPP</sequence>
<organism evidence="1 2">
    <name type="scientific">Streptomyces zhaozhouensis</name>
    <dbReference type="NCBI Taxonomy" id="1300267"/>
    <lineage>
        <taxon>Bacteria</taxon>
        <taxon>Bacillati</taxon>
        <taxon>Actinomycetota</taxon>
        <taxon>Actinomycetes</taxon>
        <taxon>Kitasatosporales</taxon>
        <taxon>Streptomycetaceae</taxon>
        <taxon>Streptomyces</taxon>
    </lineage>
</organism>